<accession>A0A9N9B4N5</accession>
<name>A0A9N9B4N5_9GLOM</name>
<reference evidence="1" key="1">
    <citation type="submission" date="2021-06" db="EMBL/GenBank/DDBJ databases">
        <authorList>
            <person name="Kallberg Y."/>
            <person name="Tangrot J."/>
            <person name="Rosling A."/>
        </authorList>
    </citation>
    <scope>NUCLEOTIDE SEQUENCE</scope>
    <source>
        <strain evidence="1">FL130A</strain>
    </source>
</reference>
<evidence type="ECO:0000313" key="1">
    <source>
        <dbReference type="EMBL" id="CAG8553011.1"/>
    </source>
</evidence>
<keyword evidence="2" id="KW-1185">Reference proteome</keyword>
<protein>
    <submittedName>
        <fullName evidence="1">1255_t:CDS:1</fullName>
    </submittedName>
</protein>
<evidence type="ECO:0000313" key="2">
    <source>
        <dbReference type="Proteomes" id="UP000789508"/>
    </source>
</evidence>
<gene>
    <name evidence="1" type="ORF">ALEPTO_LOCUS5970</name>
</gene>
<dbReference type="AlphaFoldDB" id="A0A9N9B4N5"/>
<dbReference type="EMBL" id="CAJVPS010001877">
    <property type="protein sequence ID" value="CAG8553011.1"/>
    <property type="molecule type" value="Genomic_DNA"/>
</dbReference>
<dbReference type="Proteomes" id="UP000789508">
    <property type="component" value="Unassembled WGS sequence"/>
</dbReference>
<dbReference type="OrthoDB" id="2385156at2759"/>
<organism evidence="1 2">
    <name type="scientific">Ambispora leptoticha</name>
    <dbReference type="NCBI Taxonomy" id="144679"/>
    <lineage>
        <taxon>Eukaryota</taxon>
        <taxon>Fungi</taxon>
        <taxon>Fungi incertae sedis</taxon>
        <taxon>Mucoromycota</taxon>
        <taxon>Glomeromycotina</taxon>
        <taxon>Glomeromycetes</taxon>
        <taxon>Archaeosporales</taxon>
        <taxon>Ambisporaceae</taxon>
        <taxon>Ambispora</taxon>
    </lineage>
</organism>
<comment type="caution">
    <text evidence="1">The sequence shown here is derived from an EMBL/GenBank/DDBJ whole genome shotgun (WGS) entry which is preliminary data.</text>
</comment>
<proteinExistence type="predicted"/>
<sequence length="501" mass="58090">MTVIFLASAYAMSKKYFERPCSEWNIVGFLSECEERQFNEFDENISYYISCLETISKEKDSEVAKDSLRFFVTGGIEAQDPKPDYKIARNWKSEHTKKQVHLYNPTFVGQGIGTISGGTSGTINGLIVESSKREAPVPENQDYNKVPKRAKIEDWFRPCTPPHQIYSRNAYPHSVQECNNNESYVYDESSDLDNGKNHGEVNNEIDNIANEDIYLLSQETPQNVTEDVYKIIEKLKSINYRLFDYRIINLSERNITNPVNKLSSSEKHTLKDIWNSLEPSDQSKTIRLEKWKKIINPLVQKYQSHLESKSVFDVISLSDTIEVVLEKPYTGKFIHKEHYDLIWVQDIYKRFLFLFDAPTNLLLDPDQCELSYRENFVNPIIVKVFDDIMDLIKVKTGEVENLSNKTQRNETRQYKQRVSIGCSQDGIYSINVNAVVLEVGFLEVIGNALYADIKKLNNDTEKVLKCMQISIHYQRQHYLSRGVTEQQVSFVESYGIVVYRK</sequence>